<sequence>MSRSSILAVVVAHVTDQHTTYGTKIIVATKREAHYVLDDILGNATDIPITEHATDTHGVTLVNFGLVQLGPTGYRPLRVRDTLF</sequence>
<keyword evidence="3" id="KW-1185">Reference proteome</keyword>
<dbReference type="InterPro" id="IPR002513">
    <property type="entry name" value="Tn3_Tnp_DDE_dom"/>
</dbReference>
<evidence type="ECO:0000313" key="2">
    <source>
        <dbReference type="EMBL" id="MBE1559938.1"/>
    </source>
</evidence>
<evidence type="ECO:0000313" key="3">
    <source>
        <dbReference type="Proteomes" id="UP000661607"/>
    </source>
</evidence>
<protein>
    <submittedName>
        <fullName evidence="2">TnpA family transposase</fullName>
    </submittedName>
</protein>
<comment type="caution">
    <text evidence="2">The sequence shown here is derived from an EMBL/GenBank/DDBJ whole genome shotgun (WGS) entry which is preliminary data.</text>
</comment>
<gene>
    <name evidence="2" type="ORF">H4W81_002717</name>
</gene>
<reference evidence="2 3" key="1">
    <citation type="submission" date="2020-10" db="EMBL/GenBank/DDBJ databases">
        <title>Sequencing the genomes of 1000 actinobacteria strains.</title>
        <authorList>
            <person name="Klenk H.-P."/>
        </authorList>
    </citation>
    <scope>NUCLEOTIDE SEQUENCE [LARGE SCALE GENOMIC DNA]</scope>
    <source>
        <strain evidence="2 3">DSM 43748</strain>
    </source>
</reference>
<feature type="domain" description="Tn3 transposase DDE" evidence="1">
    <location>
        <begin position="9"/>
        <end position="70"/>
    </location>
</feature>
<dbReference type="Proteomes" id="UP000661607">
    <property type="component" value="Unassembled WGS sequence"/>
</dbReference>
<organism evidence="2 3">
    <name type="scientific">Nonomuraea africana</name>
    <dbReference type="NCBI Taxonomy" id="46171"/>
    <lineage>
        <taxon>Bacteria</taxon>
        <taxon>Bacillati</taxon>
        <taxon>Actinomycetota</taxon>
        <taxon>Actinomycetes</taxon>
        <taxon>Streptosporangiales</taxon>
        <taxon>Streptosporangiaceae</taxon>
        <taxon>Nonomuraea</taxon>
    </lineage>
</organism>
<proteinExistence type="predicted"/>
<dbReference type="RefSeq" id="WP_225958604.1">
    <property type="nucleotide sequence ID" value="NZ_BAAASY010000027.1"/>
</dbReference>
<dbReference type="EMBL" id="JADBEF010000001">
    <property type="protein sequence ID" value="MBE1559938.1"/>
    <property type="molecule type" value="Genomic_DNA"/>
</dbReference>
<name>A0ABR9KD49_9ACTN</name>
<evidence type="ECO:0000259" key="1">
    <source>
        <dbReference type="Pfam" id="PF01526"/>
    </source>
</evidence>
<accession>A0ABR9KD49</accession>
<dbReference type="Pfam" id="PF01526">
    <property type="entry name" value="DDE_Tnp_Tn3"/>
    <property type="match status" value="1"/>
</dbReference>